<dbReference type="GO" id="GO:0003723">
    <property type="term" value="F:RNA binding"/>
    <property type="evidence" value="ECO:0007669"/>
    <property type="project" value="UniProtKB-KW"/>
</dbReference>
<dbReference type="Gene3D" id="3.90.79.10">
    <property type="entry name" value="Nucleoside Triphosphate Pyrophosphohydrolase"/>
    <property type="match status" value="1"/>
</dbReference>
<evidence type="ECO:0000259" key="10">
    <source>
        <dbReference type="PROSITE" id="PS51462"/>
    </source>
</evidence>
<keyword evidence="6" id="KW-0378">Hydrolase</keyword>
<evidence type="ECO:0000313" key="12">
    <source>
        <dbReference type="EMBL" id="SPQ92969.1"/>
    </source>
</evidence>
<keyword evidence="7" id="KW-0694">RNA-binding</keyword>
<dbReference type="EMBL" id="CDSF01000088">
    <property type="protein sequence ID" value="CEO98898.1"/>
    <property type="molecule type" value="Genomic_DNA"/>
</dbReference>
<evidence type="ECO:0000313" key="13">
    <source>
        <dbReference type="Proteomes" id="UP000039324"/>
    </source>
</evidence>
<organism evidence="11 13">
    <name type="scientific">Plasmodiophora brassicae</name>
    <name type="common">Clubroot disease agent</name>
    <dbReference type="NCBI Taxonomy" id="37360"/>
    <lineage>
        <taxon>Eukaryota</taxon>
        <taxon>Sar</taxon>
        <taxon>Rhizaria</taxon>
        <taxon>Endomyxa</taxon>
        <taxon>Phytomyxea</taxon>
        <taxon>Plasmodiophorida</taxon>
        <taxon>Plasmodiophoridae</taxon>
        <taxon>Plasmodiophora</taxon>
    </lineage>
</organism>
<name>A0A0G4IU73_PLABS</name>
<evidence type="ECO:0000256" key="7">
    <source>
        <dbReference type="ARBA" id="ARBA00022884"/>
    </source>
</evidence>
<comment type="cofactor">
    <cofactor evidence="1">
        <name>Mn(2+)</name>
        <dbReference type="ChEBI" id="CHEBI:29035"/>
    </cofactor>
</comment>
<evidence type="ECO:0000313" key="14">
    <source>
        <dbReference type="Proteomes" id="UP000290189"/>
    </source>
</evidence>
<dbReference type="Gene3D" id="1.10.10.1050">
    <property type="entry name" value="Dcp2, box A domain"/>
    <property type="match status" value="1"/>
</dbReference>
<dbReference type="FunFam" id="3.90.79.10:FF:000003">
    <property type="entry name" value="M7GpppN-mRNA hydrolase isoform 2"/>
    <property type="match status" value="1"/>
</dbReference>
<dbReference type="Proteomes" id="UP000290189">
    <property type="component" value="Unassembled WGS sequence"/>
</dbReference>
<feature type="compositionally biased region" description="Low complexity" evidence="9">
    <location>
        <begin position="352"/>
        <end position="369"/>
    </location>
</feature>
<evidence type="ECO:0000256" key="9">
    <source>
        <dbReference type="SAM" id="MobiDB-lite"/>
    </source>
</evidence>
<accession>A0A0G4IU73</accession>
<dbReference type="SUPFAM" id="SSF140586">
    <property type="entry name" value="Dcp2 domain-like"/>
    <property type="match status" value="1"/>
</dbReference>
<evidence type="ECO:0000313" key="11">
    <source>
        <dbReference type="EMBL" id="CEO98898.1"/>
    </source>
</evidence>
<reference evidence="12 14" key="2">
    <citation type="submission" date="2018-03" db="EMBL/GenBank/DDBJ databases">
        <authorList>
            <person name="Fogelqvist J."/>
        </authorList>
    </citation>
    <scope>NUCLEOTIDE SEQUENCE [LARGE SCALE GENOMIC DNA]</scope>
</reference>
<dbReference type="OrthoDB" id="18996at2759"/>
<feature type="region of interest" description="Disordered" evidence="9">
    <location>
        <begin position="242"/>
        <end position="273"/>
    </location>
</feature>
<dbReference type="InterPro" id="IPR000086">
    <property type="entry name" value="NUDIX_hydrolase_dom"/>
</dbReference>
<dbReference type="InterPro" id="IPR020084">
    <property type="entry name" value="NUDIX_hydrolase_CS"/>
</dbReference>
<dbReference type="SUPFAM" id="SSF55811">
    <property type="entry name" value="Nudix"/>
    <property type="match status" value="1"/>
</dbReference>
<keyword evidence="4" id="KW-0963">Cytoplasm</keyword>
<feature type="region of interest" description="Disordered" evidence="9">
    <location>
        <begin position="352"/>
        <end position="377"/>
    </location>
</feature>
<protein>
    <recommendedName>
        <fullName evidence="10">Nudix hydrolase domain-containing protein</fullName>
    </recommendedName>
</protein>
<dbReference type="GO" id="GO:0000184">
    <property type="term" value="P:nuclear-transcribed mRNA catabolic process, nonsense-mediated decay"/>
    <property type="evidence" value="ECO:0007669"/>
    <property type="project" value="InterPro"/>
</dbReference>
<dbReference type="Pfam" id="PF00293">
    <property type="entry name" value="NUDIX"/>
    <property type="match status" value="1"/>
</dbReference>
<dbReference type="STRING" id="37360.A0A0G4IU73"/>
<dbReference type="AlphaFoldDB" id="A0A0G4IU73"/>
<dbReference type="InterPro" id="IPR044099">
    <property type="entry name" value="Dcp2_NUDIX"/>
</dbReference>
<comment type="subcellular location">
    <subcellularLocation>
        <location evidence="2">Cytoplasm</location>
    </subcellularLocation>
</comment>
<dbReference type="SMART" id="SM01125">
    <property type="entry name" value="DCP2"/>
    <property type="match status" value="1"/>
</dbReference>
<sequence>MTVSTELAVALDDLSSRFFLNLPAEELSTFERLFFQLEQAWWFYEDFYHDRNPRVLPKFSFKDFCMCLFEHAPALRPHVPNFETHFAKFREYLLKVPVCGAIMLDESMTSCVLVKGWTGKSWGFPKGKINQGEALIDCAVREVLEETGVSIADLVSDQHVIQASVRGTSMSLFIAPNVPSNVEFVTQTRKEISDIRWFRVDSLGESSDTKFWNVAPFIHKLRTWISRHRHLANKSRFDDTGVLDRRCHSAPSSKSRRRRETKPSPMIQQAHQRRIKSSFIDVDSNRGRNPSDFDTFGYHIGSWSAEEMFEANERLFGVHSTACADPNELAASMALSGSMTGSVQRLQAKSSLLNSPLPSSSTSSCAPERSAGKSRSSGNVLLNFDLDDAGIMSHFFQA</sequence>
<evidence type="ECO:0000256" key="5">
    <source>
        <dbReference type="ARBA" id="ARBA00022723"/>
    </source>
</evidence>
<dbReference type="Pfam" id="PF05026">
    <property type="entry name" value="DCP2"/>
    <property type="match status" value="1"/>
</dbReference>
<evidence type="ECO:0000256" key="6">
    <source>
        <dbReference type="ARBA" id="ARBA00022801"/>
    </source>
</evidence>
<dbReference type="CDD" id="cd03672">
    <property type="entry name" value="NUDIX_Dcp2p_Nudt20"/>
    <property type="match status" value="1"/>
</dbReference>
<proteinExistence type="inferred from homology"/>
<dbReference type="PANTHER" id="PTHR23114:SF17">
    <property type="entry name" value="M7GPPPN-MRNA HYDROLASE"/>
    <property type="match status" value="1"/>
</dbReference>
<dbReference type="PROSITE" id="PS51462">
    <property type="entry name" value="NUDIX"/>
    <property type="match status" value="1"/>
</dbReference>
<gene>
    <name evidence="11" type="ORF">PBRA_007012</name>
    <name evidence="12" type="ORF">PLBR_LOCUS184</name>
</gene>
<keyword evidence="8" id="KW-0464">Manganese</keyword>
<evidence type="ECO:0000256" key="1">
    <source>
        <dbReference type="ARBA" id="ARBA00001936"/>
    </source>
</evidence>
<keyword evidence="13" id="KW-1185">Reference proteome</keyword>
<dbReference type="InterPro" id="IPR007722">
    <property type="entry name" value="DCP2_BoxA"/>
</dbReference>
<geneLocation type="mitochondrion" evidence="12"/>
<reference evidence="11 13" key="1">
    <citation type="submission" date="2015-02" db="EMBL/GenBank/DDBJ databases">
        <authorList>
            <person name="Chooi Y.-H."/>
        </authorList>
    </citation>
    <scope>NUCLEOTIDE SEQUENCE [LARGE SCALE GENOMIC DNA]</scope>
    <source>
        <strain evidence="11">E3</strain>
    </source>
</reference>
<keyword evidence="12" id="KW-0496">Mitochondrion</keyword>
<keyword evidence="5" id="KW-0479">Metal-binding</keyword>
<dbReference type="GO" id="GO:0030145">
    <property type="term" value="F:manganese ion binding"/>
    <property type="evidence" value="ECO:0007669"/>
    <property type="project" value="InterPro"/>
</dbReference>
<evidence type="ECO:0000256" key="8">
    <source>
        <dbReference type="ARBA" id="ARBA00023211"/>
    </source>
</evidence>
<dbReference type="Proteomes" id="UP000039324">
    <property type="component" value="Unassembled WGS sequence"/>
</dbReference>
<dbReference type="InterPro" id="IPR015797">
    <property type="entry name" value="NUDIX_hydrolase-like_dom_sf"/>
</dbReference>
<dbReference type="GO" id="GO:0005737">
    <property type="term" value="C:cytoplasm"/>
    <property type="evidence" value="ECO:0007669"/>
    <property type="project" value="UniProtKB-SubCell"/>
</dbReference>
<evidence type="ECO:0000256" key="2">
    <source>
        <dbReference type="ARBA" id="ARBA00004496"/>
    </source>
</evidence>
<dbReference type="GO" id="GO:0140933">
    <property type="term" value="F:5'-(N(7)-methylguanosine 5'-triphospho)-[mRNA] hydrolase activity"/>
    <property type="evidence" value="ECO:0007669"/>
    <property type="project" value="InterPro"/>
</dbReference>
<evidence type="ECO:0000256" key="3">
    <source>
        <dbReference type="ARBA" id="ARBA00005279"/>
    </source>
</evidence>
<evidence type="ECO:0000256" key="4">
    <source>
        <dbReference type="ARBA" id="ARBA00022490"/>
    </source>
</evidence>
<dbReference type="GO" id="GO:0000290">
    <property type="term" value="P:deadenylation-dependent decapping of nuclear-transcribed mRNA"/>
    <property type="evidence" value="ECO:0007669"/>
    <property type="project" value="InterPro"/>
</dbReference>
<feature type="domain" description="Nudix hydrolase" evidence="10">
    <location>
        <begin position="94"/>
        <end position="220"/>
    </location>
</feature>
<dbReference type="InterPro" id="IPR036189">
    <property type="entry name" value="DCP2_BoxA_sf"/>
</dbReference>
<dbReference type="EMBL" id="OVEO01000001">
    <property type="protein sequence ID" value="SPQ92969.1"/>
    <property type="molecule type" value="Genomic_DNA"/>
</dbReference>
<dbReference type="PROSITE" id="PS00893">
    <property type="entry name" value="NUDIX_BOX"/>
    <property type="match status" value="1"/>
</dbReference>
<dbReference type="PANTHER" id="PTHR23114">
    <property type="entry name" value="M7GPPPN-MRNA HYDROLASE"/>
    <property type="match status" value="1"/>
</dbReference>
<comment type="similarity">
    <text evidence="3">Belongs to the Nudix hydrolase family. DCP2 subfamily.</text>
</comment>